<evidence type="ECO:0000259" key="8">
    <source>
        <dbReference type="PROSITE" id="PS50928"/>
    </source>
</evidence>
<dbReference type="CDD" id="cd06261">
    <property type="entry name" value="TM_PBP2"/>
    <property type="match status" value="1"/>
</dbReference>
<dbReference type="GO" id="GO:0005886">
    <property type="term" value="C:plasma membrane"/>
    <property type="evidence" value="ECO:0007669"/>
    <property type="project" value="UniProtKB-SubCell"/>
</dbReference>
<evidence type="ECO:0000256" key="7">
    <source>
        <dbReference type="RuleBase" id="RU363032"/>
    </source>
</evidence>
<comment type="subcellular location">
    <subcellularLocation>
        <location evidence="1 7">Cell membrane</location>
        <topology evidence="1 7">Multi-pass membrane protein</topology>
    </subcellularLocation>
</comment>
<keyword evidence="6 7" id="KW-0472">Membrane</keyword>
<evidence type="ECO:0000256" key="2">
    <source>
        <dbReference type="ARBA" id="ARBA00022448"/>
    </source>
</evidence>
<comment type="similarity">
    <text evidence="7">Belongs to the binding-protein-dependent transport system permease family.</text>
</comment>
<dbReference type="PROSITE" id="PS50928">
    <property type="entry name" value="ABC_TM1"/>
    <property type="match status" value="1"/>
</dbReference>
<dbReference type="SUPFAM" id="SSF161098">
    <property type="entry name" value="MetI-like"/>
    <property type="match status" value="1"/>
</dbReference>
<dbReference type="RefSeq" id="WP_131343566.1">
    <property type="nucleotide sequence ID" value="NZ_SJJZ01000003.1"/>
</dbReference>
<proteinExistence type="inferred from homology"/>
<protein>
    <submittedName>
        <fullName evidence="9">Sugar ABC transporter permease</fullName>
    </submittedName>
</protein>
<dbReference type="AlphaFoldDB" id="A0A4R0H8V5"/>
<dbReference type="GO" id="GO:0055085">
    <property type="term" value="P:transmembrane transport"/>
    <property type="evidence" value="ECO:0007669"/>
    <property type="project" value="InterPro"/>
</dbReference>
<evidence type="ECO:0000256" key="3">
    <source>
        <dbReference type="ARBA" id="ARBA00022475"/>
    </source>
</evidence>
<accession>A0A4R0H8V5</accession>
<feature type="transmembrane region" description="Helical" evidence="7">
    <location>
        <begin position="127"/>
        <end position="149"/>
    </location>
</feature>
<feature type="transmembrane region" description="Helical" evidence="7">
    <location>
        <begin position="286"/>
        <end position="307"/>
    </location>
</feature>
<feature type="transmembrane region" description="Helical" evidence="7">
    <location>
        <begin position="93"/>
        <end position="115"/>
    </location>
</feature>
<keyword evidence="2 7" id="KW-0813">Transport</keyword>
<dbReference type="Proteomes" id="UP000292346">
    <property type="component" value="Unassembled WGS sequence"/>
</dbReference>
<keyword evidence="4 7" id="KW-0812">Transmembrane</keyword>
<dbReference type="OrthoDB" id="9804439at2"/>
<keyword evidence="3" id="KW-1003">Cell membrane</keyword>
<dbReference type="Pfam" id="PF00528">
    <property type="entry name" value="BPD_transp_1"/>
    <property type="match status" value="1"/>
</dbReference>
<evidence type="ECO:0000256" key="1">
    <source>
        <dbReference type="ARBA" id="ARBA00004651"/>
    </source>
</evidence>
<organism evidence="9 10">
    <name type="scientific">Kribbella soli</name>
    <dbReference type="NCBI Taxonomy" id="1124743"/>
    <lineage>
        <taxon>Bacteria</taxon>
        <taxon>Bacillati</taxon>
        <taxon>Actinomycetota</taxon>
        <taxon>Actinomycetes</taxon>
        <taxon>Propionibacteriales</taxon>
        <taxon>Kribbellaceae</taxon>
        <taxon>Kribbella</taxon>
    </lineage>
</organism>
<feature type="domain" description="ABC transmembrane type-1" evidence="8">
    <location>
        <begin position="90"/>
        <end position="304"/>
    </location>
</feature>
<feature type="transmembrane region" description="Helical" evidence="7">
    <location>
        <begin position="178"/>
        <end position="200"/>
    </location>
</feature>
<dbReference type="EMBL" id="SJJZ01000003">
    <property type="protein sequence ID" value="TCC06258.1"/>
    <property type="molecule type" value="Genomic_DNA"/>
</dbReference>
<gene>
    <name evidence="9" type="ORF">E0H45_30455</name>
</gene>
<dbReference type="InterPro" id="IPR051393">
    <property type="entry name" value="ABC_transporter_permease"/>
</dbReference>
<reference evidence="9 10" key="1">
    <citation type="submission" date="2019-02" db="EMBL/GenBank/DDBJ databases">
        <title>Kribbella capetownensis sp. nov. and Kribbella speibonae sp. nov., isolated from soil.</title>
        <authorList>
            <person name="Curtis S.M."/>
            <person name="Norton I."/>
            <person name="Everest G.J."/>
            <person name="Meyers P.R."/>
        </authorList>
    </citation>
    <scope>NUCLEOTIDE SEQUENCE [LARGE SCALE GENOMIC DNA]</scope>
    <source>
        <strain evidence="9 10">KCTC 29219</strain>
    </source>
</reference>
<sequence>MTARPLEAVELARAHSRTRRRGPLARRRELMAYAFLLPAVLLLAVFTLVPFVQAVVLSFQQWDGVSTASPFVGLSNYKFVLHDTVFWSSMRNVLIFGVAGFVLGNALSLGMAIAVNRVRRGKAFFRTAFYLPGVFSVVVIGMMFSWLLAPNAGIVNRLLGGVGLSGLQHNWLEDPGTALPAVAAVFLWYHWGFGFILYLAGLQDVPVELYEAADLDGAGGWAKFRYVTWPDLLPVTAIVSLLTLLGALQVFGTVQVLTNGGPGDHTMVPTLRIYQEAFTNQRFGSAAAMSVIFGGALVLLAMLHLWLSRRRK</sequence>
<dbReference type="PANTHER" id="PTHR30193:SF41">
    <property type="entry name" value="DIACETYLCHITOBIOSE UPTAKE SYSTEM PERMEASE PROTEIN NGCF"/>
    <property type="match status" value="1"/>
</dbReference>
<evidence type="ECO:0000313" key="10">
    <source>
        <dbReference type="Proteomes" id="UP000292346"/>
    </source>
</evidence>
<keyword evidence="5 7" id="KW-1133">Transmembrane helix</keyword>
<feature type="transmembrane region" description="Helical" evidence="7">
    <location>
        <begin position="232"/>
        <end position="252"/>
    </location>
</feature>
<evidence type="ECO:0000256" key="6">
    <source>
        <dbReference type="ARBA" id="ARBA00023136"/>
    </source>
</evidence>
<dbReference type="Gene3D" id="1.10.3720.10">
    <property type="entry name" value="MetI-like"/>
    <property type="match status" value="1"/>
</dbReference>
<feature type="transmembrane region" description="Helical" evidence="7">
    <location>
        <begin position="30"/>
        <end position="52"/>
    </location>
</feature>
<evidence type="ECO:0000313" key="9">
    <source>
        <dbReference type="EMBL" id="TCC06258.1"/>
    </source>
</evidence>
<keyword evidence="10" id="KW-1185">Reference proteome</keyword>
<evidence type="ECO:0000256" key="5">
    <source>
        <dbReference type="ARBA" id="ARBA00022989"/>
    </source>
</evidence>
<name>A0A4R0H8V5_9ACTN</name>
<dbReference type="PANTHER" id="PTHR30193">
    <property type="entry name" value="ABC TRANSPORTER PERMEASE PROTEIN"/>
    <property type="match status" value="1"/>
</dbReference>
<comment type="caution">
    <text evidence="9">The sequence shown here is derived from an EMBL/GenBank/DDBJ whole genome shotgun (WGS) entry which is preliminary data.</text>
</comment>
<dbReference type="InterPro" id="IPR000515">
    <property type="entry name" value="MetI-like"/>
</dbReference>
<dbReference type="InterPro" id="IPR035906">
    <property type="entry name" value="MetI-like_sf"/>
</dbReference>
<evidence type="ECO:0000256" key="4">
    <source>
        <dbReference type="ARBA" id="ARBA00022692"/>
    </source>
</evidence>